<evidence type="ECO:0000256" key="1">
    <source>
        <dbReference type="SAM" id="Phobius"/>
    </source>
</evidence>
<keyword evidence="1" id="KW-0472">Membrane</keyword>
<proteinExistence type="predicted"/>
<feature type="transmembrane region" description="Helical" evidence="1">
    <location>
        <begin position="12"/>
        <end position="30"/>
    </location>
</feature>
<feature type="transmembrane region" description="Helical" evidence="1">
    <location>
        <begin position="42"/>
        <end position="68"/>
    </location>
</feature>
<sequence length="88" mass="9050">MSTARVLQNTSFGILLVSAPLAVWLTWIFAQGGDPADGANIGAGLLTFLVTGLVAVAVALAAAALVVSQVHRSRRRVRAGVPRAAVSR</sequence>
<evidence type="ECO:0000313" key="3">
    <source>
        <dbReference type="Proteomes" id="UP001387100"/>
    </source>
</evidence>
<comment type="caution">
    <text evidence="2">The sequence shown here is derived from an EMBL/GenBank/DDBJ whole genome shotgun (WGS) entry which is preliminary data.</text>
</comment>
<keyword evidence="3" id="KW-1185">Reference proteome</keyword>
<evidence type="ECO:0000313" key="2">
    <source>
        <dbReference type="EMBL" id="MEJ5946348.1"/>
    </source>
</evidence>
<keyword evidence="1" id="KW-0812">Transmembrane</keyword>
<dbReference type="Proteomes" id="UP001387100">
    <property type="component" value="Unassembled WGS sequence"/>
</dbReference>
<reference evidence="2 3" key="1">
    <citation type="journal article" date="2017" name="Int. J. Syst. Evol. Microbiol.">
        <title>Pseudokineococcus basanitobsidens sp. nov., isolated from volcanic rock.</title>
        <authorList>
            <person name="Lee D.W."/>
            <person name="Park M.Y."/>
            <person name="Kim J.J."/>
            <person name="Kim B.S."/>
        </authorList>
    </citation>
    <scope>NUCLEOTIDE SEQUENCE [LARGE SCALE GENOMIC DNA]</scope>
    <source>
        <strain evidence="2 3">DSM 103726</strain>
    </source>
</reference>
<protein>
    <submittedName>
        <fullName evidence="2">Uncharacterized protein</fullName>
    </submittedName>
</protein>
<name>A0ABU8RMU7_9ACTN</name>
<accession>A0ABU8RMU7</accession>
<gene>
    <name evidence="2" type="ORF">WDZ17_13705</name>
</gene>
<organism evidence="2 3">
    <name type="scientific">Pseudokineococcus basanitobsidens</name>
    <dbReference type="NCBI Taxonomy" id="1926649"/>
    <lineage>
        <taxon>Bacteria</taxon>
        <taxon>Bacillati</taxon>
        <taxon>Actinomycetota</taxon>
        <taxon>Actinomycetes</taxon>
        <taxon>Kineosporiales</taxon>
        <taxon>Kineosporiaceae</taxon>
        <taxon>Pseudokineococcus</taxon>
    </lineage>
</organism>
<dbReference type="RefSeq" id="WP_339575732.1">
    <property type="nucleotide sequence ID" value="NZ_JBBIAA010000021.1"/>
</dbReference>
<keyword evidence="1" id="KW-1133">Transmembrane helix</keyword>
<dbReference type="EMBL" id="JBBIAA010000021">
    <property type="protein sequence ID" value="MEJ5946348.1"/>
    <property type="molecule type" value="Genomic_DNA"/>
</dbReference>